<protein>
    <recommendedName>
        <fullName evidence="6 7">Small ribosomal subunit protein uS5</fullName>
    </recommendedName>
</protein>
<comment type="function">
    <text evidence="7">With S4 and S12 plays an important role in translational accuracy.</text>
</comment>
<accession>A0AAU9D8G3</accession>
<dbReference type="SUPFAM" id="SSF54768">
    <property type="entry name" value="dsRNA-binding domain-like"/>
    <property type="match status" value="1"/>
</dbReference>
<keyword evidence="11" id="KW-1185">Reference proteome</keyword>
<dbReference type="RefSeq" id="WP_307904491.1">
    <property type="nucleotide sequence ID" value="NZ_AP027059.1"/>
</dbReference>
<dbReference type="Gene3D" id="3.30.230.10">
    <property type="match status" value="1"/>
</dbReference>
<evidence type="ECO:0000256" key="6">
    <source>
        <dbReference type="ARBA" id="ARBA00035255"/>
    </source>
</evidence>
<dbReference type="InterPro" id="IPR013810">
    <property type="entry name" value="Ribosomal_uS5_N"/>
</dbReference>
<dbReference type="InterPro" id="IPR014721">
    <property type="entry name" value="Ribsml_uS5_D2-typ_fold_subgr"/>
</dbReference>
<dbReference type="InterPro" id="IPR018192">
    <property type="entry name" value="Ribosomal_uS5_N_CS"/>
</dbReference>
<proteinExistence type="inferred from homology"/>
<name>A0AAU9D8G3_9FUSO</name>
<dbReference type="InterPro" id="IPR020568">
    <property type="entry name" value="Ribosomal_Su5_D2-typ_SF"/>
</dbReference>
<dbReference type="GO" id="GO:0003735">
    <property type="term" value="F:structural constituent of ribosome"/>
    <property type="evidence" value="ECO:0007669"/>
    <property type="project" value="UniProtKB-UniRule"/>
</dbReference>
<organism evidence="10 11">
    <name type="scientific">Haliovirga abyssi</name>
    <dbReference type="NCBI Taxonomy" id="2996794"/>
    <lineage>
        <taxon>Bacteria</taxon>
        <taxon>Fusobacteriati</taxon>
        <taxon>Fusobacteriota</taxon>
        <taxon>Fusobacteriia</taxon>
        <taxon>Fusobacteriales</taxon>
        <taxon>Haliovirgaceae</taxon>
        <taxon>Haliovirga</taxon>
    </lineage>
</organism>
<sequence length="169" mass="17903">MRRDRKNSEKDSNLQEKIIRINRVSKTVKGGRRISFSVLAAVGDGEGSVGLGLGKANGVPDAIKKAIAVAKRNMVKMSFKGHTIPHEIIGEFSSTKVLLKPASAGTGVIAGSSARDLLELVGVHNILTKVMGSKNRLNVAKATINGLQNLRTPEAIAALRGKTVEEIIG</sequence>
<comment type="subunit">
    <text evidence="7">Part of the 30S ribosomal subunit. Contacts proteins S4 and S8.</text>
</comment>
<dbReference type="FunFam" id="3.30.230.10:FF:000002">
    <property type="entry name" value="30S ribosomal protein S5"/>
    <property type="match status" value="1"/>
</dbReference>
<dbReference type="FunFam" id="3.30.160.20:FF:000001">
    <property type="entry name" value="30S ribosomal protein S5"/>
    <property type="match status" value="1"/>
</dbReference>
<evidence type="ECO:0000256" key="2">
    <source>
        <dbReference type="ARBA" id="ARBA00022730"/>
    </source>
</evidence>
<dbReference type="AlphaFoldDB" id="A0AAU9D8G3"/>
<dbReference type="PANTHER" id="PTHR48277">
    <property type="entry name" value="MITOCHONDRIAL RIBOSOMAL PROTEIN S5"/>
    <property type="match status" value="1"/>
</dbReference>
<evidence type="ECO:0000256" key="5">
    <source>
        <dbReference type="ARBA" id="ARBA00023274"/>
    </source>
</evidence>
<dbReference type="Gene3D" id="3.30.160.20">
    <property type="match status" value="1"/>
</dbReference>
<evidence type="ECO:0000256" key="4">
    <source>
        <dbReference type="ARBA" id="ARBA00022980"/>
    </source>
</evidence>
<keyword evidence="4 7" id="KW-0689">Ribosomal protein</keyword>
<keyword evidence="2 7" id="KW-0699">rRNA-binding</keyword>
<dbReference type="Pfam" id="PF03719">
    <property type="entry name" value="Ribosomal_S5_C"/>
    <property type="match status" value="1"/>
</dbReference>
<dbReference type="HAMAP" id="MF_01307_B">
    <property type="entry name" value="Ribosomal_uS5_B"/>
    <property type="match status" value="1"/>
</dbReference>
<dbReference type="EMBL" id="AP027059">
    <property type="protein sequence ID" value="BDU49540.1"/>
    <property type="molecule type" value="Genomic_DNA"/>
</dbReference>
<dbReference type="InterPro" id="IPR005324">
    <property type="entry name" value="Ribosomal_uS5_C"/>
</dbReference>
<dbReference type="GO" id="GO:0015935">
    <property type="term" value="C:small ribosomal subunit"/>
    <property type="evidence" value="ECO:0007669"/>
    <property type="project" value="InterPro"/>
</dbReference>
<dbReference type="PANTHER" id="PTHR48277:SF1">
    <property type="entry name" value="MITOCHONDRIAL RIBOSOMAL PROTEIN S5"/>
    <property type="match status" value="1"/>
</dbReference>
<reference evidence="10 11" key="1">
    <citation type="submission" date="2022-11" db="EMBL/GenBank/DDBJ databases">
        <title>Haliovirga abyssi gen. nov., sp. nov., a mesophilic fermentative bacterium isolated from the Iheya North hydrothermal field and the proposal of Haliovirgaceae fam. nov.</title>
        <authorList>
            <person name="Miyazaki U."/>
            <person name="Tame A."/>
            <person name="Miyazaki J."/>
            <person name="Takai K."/>
            <person name="Sawayama S."/>
            <person name="Kitajima M."/>
            <person name="Okamoto A."/>
            <person name="Nakagawa S."/>
        </authorList>
    </citation>
    <scope>NUCLEOTIDE SEQUENCE [LARGE SCALE GENOMIC DNA]</scope>
    <source>
        <strain evidence="10 11">IC12</strain>
    </source>
</reference>
<dbReference type="GO" id="GO:0005737">
    <property type="term" value="C:cytoplasm"/>
    <property type="evidence" value="ECO:0007669"/>
    <property type="project" value="UniProtKB-ARBA"/>
</dbReference>
<keyword evidence="3 7" id="KW-0694">RNA-binding</keyword>
<evidence type="ECO:0000313" key="10">
    <source>
        <dbReference type="EMBL" id="BDU49540.1"/>
    </source>
</evidence>
<comment type="domain">
    <text evidence="7">The N-terminal domain interacts with the head of the 30S subunit; the C-terminal domain interacts with the body and contacts protein S4. The interaction surface between S4 and S5 is involved in control of translational fidelity.</text>
</comment>
<dbReference type="PROSITE" id="PS50881">
    <property type="entry name" value="S5_DSRBD"/>
    <property type="match status" value="1"/>
</dbReference>
<comment type="similarity">
    <text evidence="1 7 8">Belongs to the universal ribosomal protein uS5 family.</text>
</comment>
<evidence type="ECO:0000259" key="9">
    <source>
        <dbReference type="PROSITE" id="PS50881"/>
    </source>
</evidence>
<evidence type="ECO:0000256" key="1">
    <source>
        <dbReference type="ARBA" id="ARBA00008945"/>
    </source>
</evidence>
<keyword evidence="5 7" id="KW-0687">Ribonucleoprotein</keyword>
<evidence type="ECO:0000313" key="11">
    <source>
        <dbReference type="Proteomes" id="UP001321582"/>
    </source>
</evidence>
<dbReference type="InterPro" id="IPR000851">
    <property type="entry name" value="Ribosomal_uS5"/>
</dbReference>
<dbReference type="PROSITE" id="PS00585">
    <property type="entry name" value="RIBOSOMAL_S5"/>
    <property type="match status" value="1"/>
</dbReference>
<dbReference type="GO" id="GO:0006412">
    <property type="term" value="P:translation"/>
    <property type="evidence" value="ECO:0007669"/>
    <property type="project" value="UniProtKB-UniRule"/>
</dbReference>
<dbReference type="KEGG" id="haby:HLVA_01090"/>
<feature type="domain" description="S5 DRBM" evidence="9">
    <location>
        <begin position="14"/>
        <end position="77"/>
    </location>
</feature>
<dbReference type="GO" id="GO:0042254">
    <property type="term" value="P:ribosome biogenesis"/>
    <property type="evidence" value="ECO:0007669"/>
    <property type="project" value="UniProtKB-ARBA"/>
</dbReference>
<gene>
    <name evidence="7 10" type="primary">rpsE</name>
    <name evidence="10" type="ORF">HLVA_01090</name>
</gene>
<evidence type="ECO:0000256" key="8">
    <source>
        <dbReference type="RuleBase" id="RU003823"/>
    </source>
</evidence>
<dbReference type="InterPro" id="IPR005712">
    <property type="entry name" value="Ribosomal_uS5_bac-type"/>
</dbReference>
<dbReference type="GO" id="GO:0019843">
    <property type="term" value="F:rRNA binding"/>
    <property type="evidence" value="ECO:0007669"/>
    <property type="project" value="UniProtKB-UniRule"/>
</dbReference>
<dbReference type="Proteomes" id="UP001321582">
    <property type="component" value="Chromosome"/>
</dbReference>
<evidence type="ECO:0000256" key="7">
    <source>
        <dbReference type="HAMAP-Rule" id="MF_01307"/>
    </source>
</evidence>
<comment type="function">
    <text evidence="7">Located at the back of the 30S subunit body where it stabilizes the conformation of the head with respect to the body.</text>
</comment>
<dbReference type="SUPFAM" id="SSF54211">
    <property type="entry name" value="Ribosomal protein S5 domain 2-like"/>
    <property type="match status" value="1"/>
</dbReference>
<dbReference type="NCBIfam" id="TIGR01021">
    <property type="entry name" value="rpsE_bact"/>
    <property type="match status" value="1"/>
</dbReference>
<evidence type="ECO:0000256" key="3">
    <source>
        <dbReference type="ARBA" id="ARBA00022884"/>
    </source>
</evidence>
<dbReference type="Pfam" id="PF00333">
    <property type="entry name" value="Ribosomal_S5"/>
    <property type="match status" value="1"/>
</dbReference>